<evidence type="ECO:0000259" key="1">
    <source>
        <dbReference type="PROSITE" id="PS51819"/>
    </source>
</evidence>
<dbReference type="RefSeq" id="WP_164352551.1">
    <property type="nucleotide sequence ID" value="NZ_JAABNT010000002.1"/>
</dbReference>
<dbReference type="EMBL" id="JAABNT010000002">
    <property type="protein sequence ID" value="NEK21718.1"/>
    <property type="molecule type" value="Genomic_DNA"/>
</dbReference>
<feature type="domain" description="VOC" evidence="1">
    <location>
        <begin position="14"/>
        <end position="138"/>
    </location>
</feature>
<dbReference type="AlphaFoldDB" id="A0A6P0C9A8"/>
<dbReference type="InterPro" id="IPR029068">
    <property type="entry name" value="Glyas_Bleomycin-R_OHBP_Dase"/>
</dbReference>
<dbReference type="PROSITE" id="PS51819">
    <property type="entry name" value="VOC"/>
    <property type="match status" value="1"/>
</dbReference>
<dbReference type="InterPro" id="IPR004360">
    <property type="entry name" value="Glyas_Fos-R_dOase_dom"/>
</dbReference>
<evidence type="ECO:0000313" key="3">
    <source>
        <dbReference type="Proteomes" id="UP000468591"/>
    </source>
</evidence>
<dbReference type="SUPFAM" id="SSF54593">
    <property type="entry name" value="Glyoxalase/Bleomycin resistance protein/Dihydroxybiphenyl dioxygenase"/>
    <property type="match status" value="1"/>
</dbReference>
<name>A0A6P0C9A8_9RHOB</name>
<accession>A0A6P0C9A8</accession>
<protein>
    <submittedName>
        <fullName evidence="2">Glyoxalase</fullName>
    </submittedName>
</protein>
<dbReference type="Gene3D" id="3.10.180.10">
    <property type="entry name" value="2,3-Dihydroxybiphenyl 1,2-Dioxygenase, domain 1"/>
    <property type="match status" value="1"/>
</dbReference>
<proteinExistence type="predicted"/>
<gene>
    <name evidence="2" type="ORF">GV827_04790</name>
</gene>
<comment type="caution">
    <text evidence="2">The sequence shown here is derived from an EMBL/GenBank/DDBJ whole genome shotgun (WGS) entry which is preliminary data.</text>
</comment>
<reference evidence="2 3" key="1">
    <citation type="submission" date="2020-01" db="EMBL/GenBank/DDBJ databases">
        <title>Sulfitobacter sediminilitoris sp. nov., isolated from a tidal flat.</title>
        <authorList>
            <person name="Park S."/>
            <person name="Yoon J.-H."/>
        </authorList>
    </citation>
    <scope>NUCLEOTIDE SEQUENCE [LARGE SCALE GENOMIC DNA]</scope>
    <source>
        <strain evidence="2 3">JBTF-M27</strain>
    </source>
</reference>
<sequence>MNYDTVGAEDFGASLRGIGLNLLVRDVERQIAFLETVFGMKAFQPTADFAIMTYGDQVFQLHSDGTYHSNPLLGLLPETPPRGAGIEIRLYDTDPAAACAKAEAAGGTILQKPTDKPHGLHEAYILCENGFAWVPSRVKDTS</sequence>
<dbReference type="InterPro" id="IPR037523">
    <property type="entry name" value="VOC_core"/>
</dbReference>
<evidence type="ECO:0000313" key="2">
    <source>
        <dbReference type="EMBL" id="NEK21718.1"/>
    </source>
</evidence>
<organism evidence="2 3">
    <name type="scientific">Sulfitobacter sediminilitoris</name>
    <dbReference type="NCBI Taxonomy" id="2698830"/>
    <lineage>
        <taxon>Bacteria</taxon>
        <taxon>Pseudomonadati</taxon>
        <taxon>Pseudomonadota</taxon>
        <taxon>Alphaproteobacteria</taxon>
        <taxon>Rhodobacterales</taxon>
        <taxon>Roseobacteraceae</taxon>
        <taxon>Sulfitobacter</taxon>
    </lineage>
</organism>
<dbReference type="Pfam" id="PF00903">
    <property type="entry name" value="Glyoxalase"/>
    <property type="match status" value="1"/>
</dbReference>
<dbReference type="Proteomes" id="UP000468591">
    <property type="component" value="Unassembled WGS sequence"/>
</dbReference>
<keyword evidence="3" id="KW-1185">Reference proteome</keyword>